<sequence>MSEVWQIREGEVRKPGTIHLAVFALLIGVGAVAGAFGSLAVPLGFGVTGFWPGVAVQAVGSIWFGLWGVVAGGLFPFISNSLAGAPLYVSFAYLPSNIVQGLVPLLAFKFLKLDPRLRRARDIGGYIAFAVIINNILGATWAVTALQYFGLITVASVPLFFSGWTIGNGVPSLVFGLILLRALSPLIIKSRAFCKGWLA</sequence>
<keyword evidence="1" id="KW-1133">Transmembrane helix</keyword>
<feature type="transmembrane region" description="Helical" evidence="1">
    <location>
        <begin position="54"/>
        <end position="78"/>
    </location>
</feature>
<evidence type="ECO:0000313" key="2">
    <source>
        <dbReference type="EMBL" id="HHM43923.1"/>
    </source>
</evidence>
<comment type="caution">
    <text evidence="2">The sequence shown here is derived from an EMBL/GenBank/DDBJ whole genome shotgun (WGS) entry which is preliminary data.</text>
</comment>
<proteinExistence type="predicted"/>
<dbReference type="EMBL" id="DRXH01000048">
    <property type="protein sequence ID" value="HHM43923.1"/>
    <property type="molecule type" value="Genomic_DNA"/>
</dbReference>
<keyword evidence="1" id="KW-0812">Transmembrane</keyword>
<reference evidence="2" key="1">
    <citation type="journal article" date="2020" name="mSystems">
        <title>Genome- and Community-Level Interaction Insights into Carbon Utilization and Element Cycling Functions of Hydrothermarchaeota in Hydrothermal Sediment.</title>
        <authorList>
            <person name="Zhou Z."/>
            <person name="Liu Y."/>
            <person name="Xu W."/>
            <person name="Pan J."/>
            <person name="Luo Z.H."/>
            <person name="Li M."/>
        </authorList>
    </citation>
    <scope>NUCLEOTIDE SEQUENCE [LARGE SCALE GENOMIC DNA]</scope>
    <source>
        <strain evidence="2">SpSt-1074</strain>
    </source>
</reference>
<accession>A0A7J3VTU7</accession>
<evidence type="ECO:0008006" key="3">
    <source>
        <dbReference type="Google" id="ProtNLM"/>
    </source>
</evidence>
<name>A0A7J3VTU7_CALS0</name>
<gene>
    <name evidence="2" type="ORF">ENM31_01310</name>
</gene>
<organism evidence="2">
    <name type="scientific">Caldiarchaeum subterraneum</name>
    <dbReference type="NCBI Taxonomy" id="311458"/>
    <lineage>
        <taxon>Archaea</taxon>
        <taxon>Nitrososphaerota</taxon>
        <taxon>Candidatus Caldarchaeales</taxon>
        <taxon>Candidatus Caldarchaeaceae</taxon>
        <taxon>Candidatus Caldarchaeum</taxon>
    </lineage>
</organism>
<keyword evidence="1" id="KW-0472">Membrane</keyword>
<feature type="transmembrane region" description="Helical" evidence="1">
    <location>
        <begin position="161"/>
        <end position="183"/>
    </location>
</feature>
<feature type="transmembrane region" description="Helical" evidence="1">
    <location>
        <begin position="20"/>
        <end position="47"/>
    </location>
</feature>
<feature type="transmembrane region" description="Helical" evidence="1">
    <location>
        <begin position="123"/>
        <end position="149"/>
    </location>
</feature>
<protein>
    <recommendedName>
        <fullName evidence="3">ECF transporter S component</fullName>
    </recommendedName>
</protein>
<dbReference type="AlphaFoldDB" id="A0A7J3VTU7"/>
<evidence type="ECO:0000256" key="1">
    <source>
        <dbReference type="SAM" id="Phobius"/>
    </source>
</evidence>